<reference evidence="1" key="1">
    <citation type="submission" date="2017-02" db="EMBL/GenBank/DDBJ databases">
        <title>Delving into the versatile metabolic prowess of the omnipresent phylum Bacteroidetes.</title>
        <authorList>
            <person name="Nobu M.K."/>
            <person name="Mei R."/>
            <person name="Narihiro T."/>
            <person name="Kuroda K."/>
            <person name="Liu W.-T."/>
        </authorList>
    </citation>
    <scope>NUCLEOTIDE SEQUENCE</scope>
    <source>
        <strain evidence="1">ADurb.Bin160</strain>
    </source>
</reference>
<dbReference type="AlphaFoldDB" id="A0A1V5ZP76"/>
<name>A0A1V5ZP76_9BACT</name>
<proteinExistence type="predicted"/>
<gene>
    <name evidence="1" type="ORF">BWY04_00459</name>
</gene>
<comment type="caution">
    <text evidence="1">The sequence shown here is derived from an EMBL/GenBank/DDBJ whole genome shotgun (WGS) entry which is preliminary data.</text>
</comment>
<dbReference type="EMBL" id="MWDB01000006">
    <property type="protein sequence ID" value="OQB42100.1"/>
    <property type="molecule type" value="Genomic_DNA"/>
</dbReference>
<protein>
    <submittedName>
        <fullName evidence="1">Uncharacterized protein</fullName>
    </submittedName>
</protein>
<sequence length="43" mass="5094">MGEINDFIAKLRKNNSIFFKGRVFKLYGQENQVQELIKDSYNP</sequence>
<dbReference type="Proteomes" id="UP000485621">
    <property type="component" value="Unassembled WGS sequence"/>
</dbReference>
<accession>A0A1V5ZP76</accession>
<organism evidence="1">
    <name type="scientific">candidate division CPR1 bacterium ADurb.Bin160</name>
    <dbReference type="NCBI Taxonomy" id="1852826"/>
    <lineage>
        <taxon>Bacteria</taxon>
        <taxon>candidate division CPR1</taxon>
    </lineage>
</organism>
<evidence type="ECO:0000313" key="1">
    <source>
        <dbReference type="EMBL" id="OQB42100.1"/>
    </source>
</evidence>